<gene>
    <name evidence="2" type="ORF">AYO20_08419</name>
</gene>
<dbReference type="OrthoDB" id="4161178at2759"/>
<reference evidence="2 3" key="1">
    <citation type="submission" date="2016-03" db="EMBL/GenBank/DDBJ databases">
        <title>The draft genome sequence of Fonsecaea nubica causative agent of cutaneous subcutaneous infection in human host.</title>
        <authorList>
            <person name="Costa F."/>
            <person name="Sybren D.H."/>
            <person name="Raittz R.T."/>
            <person name="Weiss V.A."/>
            <person name="Leao A.C."/>
            <person name="Gomes R."/>
            <person name="De Souza E.M."/>
            <person name="Pedrosa F.O."/>
            <person name="Steffens M.B."/>
            <person name="Bombassaro A."/>
            <person name="Tadra-Sfeir M.Z."/>
            <person name="Moreno L.F."/>
            <person name="Najafzadeh M.J."/>
            <person name="Felipe M.S."/>
            <person name="Teixeira M."/>
            <person name="Sun J."/>
            <person name="Xi L."/>
            <person name="Castro M.A."/>
            <person name="Vicente V.A."/>
        </authorList>
    </citation>
    <scope>NUCLEOTIDE SEQUENCE [LARGE SCALE GENOMIC DNA]</scope>
    <source>
        <strain evidence="2 3">CBS 269.64</strain>
    </source>
</reference>
<keyword evidence="3" id="KW-1185">Reference proteome</keyword>
<organism evidence="2 3">
    <name type="scientific">Fonsecaea nubica</name>
    <dbReference type="NCBI Taxonomy" id="856822"/>
    <lineage>
        <taxon>Eukaryota</taxon>
        <taxon>Fungi</taxon>
        <taxon>Dikarya</taxon>
        <taxon>Ascomycota</taxon>
        <taxon>Pezizomycotina</taxon>
        <taxon>Eurotiomycetes</taxon>
        <taxon>Chaetothyriomycetidae</taxon>
        <taxon>Chaetothyriales</taxon>
        <taxon>Herpotrichiellaceae</taxon>
        <taxon>Fonsecaea</taxon>
    </lineage>
</organism>
<protein>
    <submittedName>
        <fullName evidence="2">Uncharacterized protein</fullName>
    </submittedName>
</protein>
<feature type="compositionally biased region" description="Basic and acidic residues" evidence="1">
    <location>
        <begin position="209"/>
        <end position="218"/>
    </location>
</feature>
<feature type="region of interest" description="Disordered" evidence="1">
    <location>
        <begin position="148"/>
        <end position="318"/>
    </location>
</feature>
<proteinExistence type="predicted"/>
<feature type="compositionally biased region" description="Basic and acidic residues" evidence="1">
    <location>
        <begin position="193"/>
        <end position="202"/>
    </location>
</feature>
<evidence type="ECO:0000313" key="2">
    <source>
        <dbReference type="EMBL" id="OAL31088.1"/>
    </source>
</evidence>
<dbReference type="AlphaFoldDB" id="A0A178CMP1"/>
<feature type="compositionally biased region" description="Basic and acidic residues" evidence="1">
    <location>
        <begin position="148"/>
        <end position="158"/>
    </location>
</feature>
<dbReference type="RefSeq" id="XP_022497334.1">
    <property type="nucleotide sequence ID" value="XM_022646696.1"/>
</dbReference>
<evidence type="ECO:0000256" key="1">
    <source>
        <dbReference type="SAM" id="MobiDB-lite"/>
    </source>
</evidence>
<accession>A0A178CMP1</accession>
<dbReference type="EMBL" id="LVCJ01000066">
    <property type="protein sequence ID" value="OAL31088.1"/>
    <property type="molecule type" value="Genomic_DNA"/>
</dbReference>
<dbReference type="Proteomes" id="UP000185904">
    <property type="component" value="Unassembled WGS sequence"/>
</dbReference>
<sequence length="318" mass="36496">MSENGSPQTPTRVQAFHEAVNRQLLDLTPSRTYDAPEDTSKVSCLILMEERWFRELDQEEVEQRLQNQIQKPPYHKARATMLLGMIERYTPNISIFGLPDLFRVIDGLKRLLVDMGATPDDIENAHREISDMAKEFWDEHCAFHERRKEEVEQEEMQRFHARFPQSPRDPSALPLTQRFPNRLSLSSIASSKEASRRVLDSRVRKKGQEKHNSSEAKGQKTRRSGRLEASTQAREQETGAGASLDSASGRRPTTTTSREKTVPSAQPSRGRVGTKTKKPAEKPRRSAGGRKSTRIQEQKKPTIREYDLRSKRHRVVTR</sequence>
<evidence type="ECO:0000313" key="3">
    <source>
        <dbReference type="Proteomes" id="UP000185904"/>
    </source>
</evidence>
<name>A0A178CMP1_9EURO</name>
<comment type="caution">
    <text evidence="2">The sequence shown here is derived from an EMBL/GenBank/DDBJ whole genome shotgun (WGS) entry which is preliminary data.</text>
</comment>
<feature type="compositionally biased region" description="Basic and acidic residues" evidence="1">
    <location>
        <begin position="294"/>
        <end position="309"/>
    </location>
</feature>
<feature type="compositionally biased region" description="Low complexity" evidence="1">
    <location>
        <begin position="182"/>
        <end position="192"/>
    </location>
</feature>
<dbReference type="GeneID" id="34591823"/>